<organism evidence="2 3">
    <name type="scientific">Lactuca sativa</name>
    <name type="common">Garden lettuce</name>
    <dbReference type="NCBI Taxonomy" id="4236"/>
    <lineage>
        <taxon>Eukaryota</taxon>
        <taxon>Viridiplantae</taxon>
        <taxon>Streptophyta</taxon>
        <taxon>Embryophyta</taxon>
        <taxon>Tracheophyta</taxon>
        <taxon>Spermatophyta</taxon>
        <taxon>Magnoliopsida</taxon>
        <taxon>eudicotyledons</taxon>
        <taxon>Gunneridae</taxon>
        <taxon>Pentapetalae</taxon>
        <taxon>asterids</taxon>
        <taxon>campanulids</taxon>
        <taxon>Asterales</taxon>
        <taxon>Asteraceae</taxon>
        <taxon>Cichorioideae</taxon>
        <taxon>Cichorieae</taxon>
        <taxon>Lactucinae</taxon>
        <taxon>Lactuca</taxon>
    </lineage>
</organism>
<dbReference type="EMBL" id="NBSK02000007">
    <property type="protein sequence ID" value="KAJ0197861.1"/>
    <property type="molecule type" value="Genomic_DNA"/>
</dbReference>
<proteinExistence type="predicted"/>
<keyword evidence="1" id="KW-0472">Membrane</keyword>
<gene>
    <name evidence="2" type="ORF">LSAT_V11C700354220</name>
</gene>
<keyword evidence="1" id="KW-0812">Transmembrane</keyword>
<keyword evidence="1" id="KW-1133">Transmembrane helix</keyword>
<evidence type="ECO:0000313" key="3">
    <source>
        <dbReference type="Proteomes" id="UP000235145"/>
    </source>
</evidence>
<keyword evidence="3" id="KW-1185">Reference proteome</keyword>
<evidence type="ECO:0000313" key="2">
    <source>
        <dbReference type="EMBL" id="KAJ0197861.1"/>
    </source>
</evidence>
<reference evidence="2 3" key="1">
    <citation type="journal article" date="2017" name="Nat. Commun.">
        <title>Genome assembly with in vitro proximity ligation data and whole-genome triplication in lettuce.</title>
        <authorList>
            <person name="Reyes-Chin-Wo S."/>
            <person name="Wang Z."/>
            <person name="Yang X."/>
            <person name="Kozik A."/>
            <person name="Arikit S."/>
            <person name="Song C."/>
            <person name="Xia L."/>
            <person name="Froenicke L."/>
            <person name="Lavelle D.O."/>
            <person name="Truco M.J."/>
            <person name="Xia R."/>
            <person name="Zhu S."/>
            <person name="Xu C."/>
            <person name="Xu H."/>
            <person name="Xu X."/>
            <person name="Cox K."/>
            <person name="Korf I."/>
            <person name="Meyers B.C."/>
            <person name="Michelmore R.W."/>
        </authorList>
    </citation>
    <scope>NUCLEOTIDE SEQUENCE [LARGE SCALE GENOMIC DNA]</scope>
    <source>
        <strain evidence="3">cv. Salinas</strain>
        <tissue evidence="2">Seedlings</tissue>
    </source>
</reference>
<dbReference type="AlphaFoldDB" id="A0A9R1V415"/>
<dbReference type="Proteomes" id="UP000235145">
    <property type="component" value="Unassembled WGS sequence"/>
</dbReference>
<evidence type="ECO:0008006" key="4">
    <source>
        <dbReference type="Google" id="ProtNLM"/>
    </source>
</evidence>
<protein>
    <recommendedName>
        <fullName evidence="4">Reverse transcriptase domain-containing protein</fullName>
    </recommendedName>
</protein>
<sequence length="102" mass="11799">MDVDCDLHYFHGLSLYKNGPFISHFMYLDDVKIKFLNLNILLHFFFISLGLNVNLPKGKVFRICVDNLEVDKLASIIKYKPNNFPFTYLGLLVGVNMKLAKN</sequence>
<accession>A0A9R1V415</accession>
<feature type="transmembrane region" description="Helical" evidence="1">
    <location>
        <begin position="35"/>
        <end position="53"/>
    </location>
</feature>
<comment type="caution">
    <text evidence="2">The sequence shown here is derived from an EMBL/GenBank/DDBJ whole genome shotgun (WGS) entry which is preliminary data.</text>
</comment>
<evidence type="ECO:0000256" key="1">
    <source>
        <dbReference type="SAM" id="Phobius"/>
    </source>
</evidence>
<name>A0A9R1V415_LACSA</name>